<dbReference type="EMBL" id="QOVC01000007">
    <property type="protein sequence ID" value="KAA0689903.1"/>
    <property type="molecule type" value="Genomic_DNA"/>
</dbReference>
<keyword evidence="3" id="KW-1003">Cell membrane</keyword>
<dbReference type="AlphaFoldDB" id="A0A242FUR0"/>
<comment type="subcellular location">
    <subcellularLocation>
        <location evidence="1">Cell membrane</location>
        <topology evidence="1">Multi-pass membrane protein</topology>
    </subcellularLocation>
</comment>
<evidence type="ECO:0000256" key="6">
    <source>
        <dbReference type="ARBA" id="ARBA00022989"/>
    </source>
</evidence>
<dbReference type="Pfam" id="PF04093">
    <property type="entry name" value="MreD"/>
    <property type="match status" value="1"/>
</dbReference>
<evidence type="ECO:0000313" key="11">
    <source>
        <dbReference type="Proteomes" id="UP000194885"/>
    </source>
</evidence>
<evidence type="ECO:0000256" key="1">
    <source>
        <dbReference type="ARBA" id="ARBA00004651"/>
    </source>
</evidence>
<dbReference type="Proteomes" id="UP000448762">
    <property type="component" value="Unassembled WGS sequence"/>
</dbReference>
<dbReference type="EMBL" id="NGKW01000003">
    <property type="protein sequence ID" value="OTN94078.1"/>
    <property type="molecule type" value="Genomic_DNA"/>
</dbReference>
<dbReference type="RefSeq" id="WP_010733140.1">
    <property type="nucleotide sequence ID" value="NZ_JABTDD010000004.1"/>
</dbReference>
<keyword evidence="5" id="KW-0133">Cell shape</keyword>
<feature type="transmembrane region" description="Helical" evidence="8">
    <location>
        <begin position="6"/>
        <end position="25"/>
    </location>
</feature>
<feature type="transmembrane region" description="Helical" evidence="8">
    <location>
        <begin position="37"/>
        <end position="55"/>
    </location>
</feature>
<evidence type="ECO:0000256" key="3">
    <source>
        <dbReference type="ARBA" id="ARBA00022475"/>
    </source>
</evidence>
<evidence type="ECO:0000256" key="2">
    <source>
        <dbReference type="ARBA" id="ARBA00007776"/>
    </source>
</evidence>
<accession>A0A242FUR0</accession>
<comment type="similarity">
    <text evidence="2">Belongs to the MreD family.</text>
</comment>
<evidence type="ECO:0000256" key="4">
    <source>
        <dbReference type="ARBA" id="ARBA00022692"/>
    </source>
</evidence>
<dbReference type="GO" id="GO:0008360">
    <property type="term" value="P:regulation of cell shape"/>
    <property type="evidence" value="ECO:0007669"/>
    <property type="project" value="UniProtKB-KW"/>
</dbReference>
<evidence type="ECO:0000256" key="7">
    <source>
        <dbReference type="ARBA" id="ARBA00023136"/>
    </source>
</evidence>
<reference evidence="10 11" key="1">
    <citation type="submission" date="2017-05" db="EMBL/GenBank/DDBJ databases">
        <title>The Genome Sequence of Enterococcus faecium 7H8_DIV0219.</title>
        <authorList>
            <consortium name="The Broad Institute Genomics Platform"/>
            <consortium name="The Broad Institute Genomic Center for Infectious Diseases"/>
            <person name="Earl A."/>
            <person name="Manson A."/>
            <person name="Schwartman J."/>
            <person name="Gilmore M."/>
            <person name="Abouelleil A."/>
            <person name="Cao P."/>
            <person name="Chapman S."/>
            <person name="Cusick C."/>
            <person name="Shea T."/>
            <person name="Young S."/>
            <person name="Neafsey D."/>
            <person name="Nusbaum C."/>
            <person name="Birren B."/>
        </authorList>
    </citation>
    <scope>NUCLEOTIDE SEQUENCE [LARGE SCALE GENOMIC DNA]</scope>
    <source>
        <strain evidence="10 11">7H8_DIV0219</strain>
    </source>
</reference>
<keyword evidence="4 8" id="KW-0812">Transmembrane</keyword>
<gene>
    <name evidence="9" type="primary">mreD</name>
    <name evidence="10" type="ORF">A5810_001957</name>
    <name evidence="9" type="ORF">DTX73_09125</name>
</gene>
<dbReference type="GO" id="GO:0005886">
    <property type="term" value="C:plasma membrane"/>
    <property type="evidence" value="ECO:0007669"/>
    <property type="project" value="UniProtKB-SubCell"/>
</dbReference>
<dbReference type="InterPro" id="IPR007227">
    <property type="entry name" value="Cell_shape_determining_MreD"/>
</dbReference>
<sequence length="169" mass="19717">MLKKETMKYYLPIVLFFLMLIDGHLTRMLGEWSKGSYMSNAHFLILALLCCSMAFEKRYLLITTIVLGAVYDAYYIGVIGIYAVALPLIVWLMYVMKDVIHVNIFTEFFSMIIFVTGYELFTMVVQLIFKLAVVNNTYFITRFLGPTLLLNMIIFVLFIFPFKKLFSDE</sequence>
<evidence type="ECO:0000313" key="12">
    <source>
        <dbReference type="Proteomes" id="UP000448762"/>
    </source>
</evidence>
<comment type="caution">
    <text evidence="10">The sequence shown here is derived from an EMBL/GenBank/DDBJ whole genome shotgun (WGS) entry which is preliminary data.</text>
</comment>
<feature type="transmembrane region" description="Helical" evidence="8">
    <location>
        <begin position="75"/>
        <end position="96"/>
    </location>
</feature>
<keyword evidence="6 8" id="KW-1133">Transmembrane helix</keyword>
<evidence type="ECO:0000256" key="8">
    <source>
        <dbReference type="SAM" id="Phobius"/>
    </source>
</evidence>
<reference evidence="9 12" key="2">
    <citation type="submission" date="2018-07" db="EMBL/GenBank/DDBJ databases">
        <title>High quality draft genome sequencing of Enterococcus faecium exhibiting probiotic potential isolated from mucus of freshwater fish.</title>
        <authorList>
            <person name="El-Jeni R."/>
            <person name="Ghedira K."/>
            <person name="Abdelhak S."/>
            <person name="El-Bour M."/>
            <person name="Bouhaouala-Zahar B."/>
        </authorList>
    </citation>
    <scope>NUCLEOTIDE SEQUENCE [LARGE SCALE GENOMIC DNA]</scope>
    <source>
        <strain evidence="9 12">R.A73</strain>
    </source>
</reference>
<evidence type="ECO:0000313" key="10">
    <source>
        <dbReference type="EMBL" id="OTN94078.1"/>
    </source>
</evidence>
<evidence type="ECO:0000256" key="5">
    <source>
        <dbReference type="ARBA" id="ARBA00022960"/>
    </source>
</evidence>
<dbReference type="NCBIfam" id="TIGR03426">
    <property type="entry name" value="shape_MreD"/>
    <property type="match status" value="1"/>
</dbReference>
<name>A0A242FUR0_ENTFC</name>
<evidence type="ECO:0000313" key="9">
    <source>
        <dbReference type="EMBL" id="KAA0689903.1"/>
    </source>
</evidence>
<protein>
    <submittedName>
        <fullName evidence="10">Rod shape-determining protein MreD</fullName>
    </submittedName>
</protein>
<proteinExistence type="inferred from homology"/>
<dbReference type="Proteomes" id="UP000194885">
    <property type="component" value="Unassembled WGS sequence"/>
</dbReference>
<feature type="transmembrane region" description="Helical" evidence="8">
    <location>
        <begin position="139"/>
        <end position="160"/>
    </location>
</feature>
<feature type="transmembrane region" description="Helical" evidence="8">
    <location>
        <begin position="108"/>
        <end position="133"/>
    </location>
</feature>
<keyword evidence="7 8" id="KW-0472">Membrane</keyword>
<organism evidence="10 11">
    <name type="scientific">Enterococcus faecium</name>
    <name type="common">Streptococcus faecium</name>
    <dbReference type="NCBI Taxonomy" id="1352"/>
    <lineage>
        <taxon>Bacteria</taxon>
        <taxon>Bacillati</taxon>
        <taxon>Bacillota</taxon>
        <taxon>Bacilli</taxon>
        <taxon>Lactobacillales</taxon>
        <taxon>Enterococcaceae</taxon>
        <taxon>Enterococcus</taxon>
    </lineage>
</organism>